<evidence type="ECO:0000313" key="1">
    <source>
        <dbReference type="EMBL" id="GBP88733.1"/>
    </source>
</evidence>
<dbReference type="EMBL" id="BGZK01001953">
    <property type="protein sequence ID" value="GBP88733.1"/>
    <property type="molecule type" value="Genomic_DNA"/>
</dbReference>
<protein>
    <submittedName>
        <fullName evidence="1">Uncharacterized protein</fullName>
    </submittedName>
</protein>
<organism evidence="1 2">
    <name type="scientific">Eumeta variegata</name>
    <name type="common">Bagworm moth</name>
    <name type="synonym">Eumeta japonica</name>
    <dbReference type="NCBI Taxonomy" id="151549"/>
    <lineage>
        <taxon>Eukaryota</taxon>
        <taxon>Metazoa</taxon>
        <taxon>Ecdysozoa</taxon>
        <taxon>Arthropoda</taxon>
        <taxon>Hexapoda</taxon>
        <taxon>Insecta</taxon>
        <taxon>Pterygota</taxon>
        <taxon>Neoptera</taxon>
        <taxon>Endopterygota</taxon>
        <taxon>Lepidoptera</taxon>
        <taxon>Glossata</taxon>
        <taxon>Ditrysia</taxon>
        <taxon>Tineoidea</taxon>
        <taxon>Psychidae</taxon>
        <taxon>Oiketicinae</taxon>
        <taxon>Eumeta</taxon>
    </lineage>
</organism>
<name>A0A4C1ZNE3_EUMVA</name>
<accession>A0A4C1ZNE3</accession>
<keyword evidence="2" id="KW-1185">Reference proteome</keyword>
<proteinExistence type="predicted"/>
<sequence length="148" mass="16791">MSKLSNTLETRRSYVCDVTVSNFKSSPAETCTTTVFLFWIEGLGSLPSTLVRRESEATHGRDHNATNAMMMSVTDGLRVLSEAQSLWFNSIQVKYQLTISPLIRIENCTFWSKAGAFNRRATIAAIYLIPRIESFYLKLRAHERSSVF</sequence>
<evidence type="ECO:0000313" key="2">
    <source>
        <dbReference type="Proteomes" id="UP000299102"/>
    </source>
</evidence>
<reference evidence="1 2" key="1">
    <citation type="journal article" date="2019" name="Commun. Biol.">
        <title>The bagworm genome reveals a unique fibroin gene that provides high tensile strength.</title>
        <authorList>
            <person name="Kono N."/>
            <person name="Nakamura H."/>
            <person name="Ohtoshi R."/>
            <person name="Tomita M."/>
            <person name="Numata K."/>
            <person name="Arakawa K."/>
        </authorList>
    </citation>
    <scope>NUCLEOTIDE SEQUENCE [LARGE SCALE GENOMIC DNA]</scope>
</reference>
<comment type="caution">
    <text evidence="1">The sequence shown here is derived from an EMBL/GenBank/DDBJ whole genome shotgun (WGS) entry which is preliminary data.</text>
</comment>
<dbReference type="AlphaFoldDB" id="A0A4C1ZNE3"/>
<gene>
    <name evidence="1" type="ORF">EVAR_21480_1</name>
</gene>
<dbReference type="Proteomes" id="UP000299102">
    <property type="component" value="Unassembled WGS sequence"/>
</dbReference>